<keyword evidence="1" id="KW-0805">Transcription regulation</keyword>
<dbReference type="Pfam" id="PF12802">
    <property type="entry name" value="MarR_2"/>
    <property type="match status" value="1"/>
</dbReference>
<dbReference type="GO" id="GO:0003677">
    <property type="term" value="F:DNA binding"/>
    <property type="evidence" value="ECO:0007669"/>
    <property type="project" value="UniProtKB-KW"/>
</dbReference>
<gene>
    <name evidence="5" type="ORF">J0A66_18530</name>
</gene>
<dbReference type="GO" id="GO:0003700">
    <property type="term" value="F:DNA-binding transcription factor activity"/>
    <property type="evidence" value="ECO:0007669"/>
    <property type="project" value="InterPro"/>
</dbReference>
<dbReference type="PANTHER" id="PTHR33164">
    <property type="entry name" value="TRANSCRIPTIONAL REGULATOR, MARR FAMILY"/>
    <property type="match status" value="1"/>
</dbReference>
<dbReference type="RefSeq" id="WP_206575346.1">
    <property type="nucleotide sequence ID" value="NZ_JAFKCV010000015.1"/>
</dbReference>
<dbReference type="InterPro" id="IPR036388">
    <property type="entry name" value="WH-like_DNA-bd_sf"/>
</dbReference>
<evidence type="ECO:0000256" key="1">
    <source>
        <dbReference type="ARBA" id="ARBA00023015"/>
    </source>
</evidence>
<keyword evidence="6" id="KW-1185">Reference proteome</keyword>
<organism evidence="5 6">
    <name type="scientific">Bowmanella dokdonensis</name>
    <dbReference type="NCBI Taxonomy" id="751969"/>
    <lineage>
        <taxon>Bacteria</taxon>
        <taxon>Pseudomonadati</taxon>
        <taxon>Pseudomonadota</taxon>
        <taxon>Gammaproteobacteria</taxon>
        <taxon>Alteromonadales</taxon>
        <taxon>Alteromonadaceae</taxon>
        <taxon>Bowmanella</taxon>
    </lineage>
</organism>
<name>A0A939IQS2_9ALTE</name>
<keyword evidence="3" id="KW-0804">Transcription</keyword>
<sequence length="163" mass="18606">MTEDFLDELAELALGSRLKRLAERMLADASAIYAAYGADLQPRWFTLLALLYHKGEVSVVEAAEYLGLSQPAISQFCTQLSARKLVRQTPCKKDSRRRLITLTQQGRSQVEAIQPMWQAVREAARELCEQGGNDFYQSLRQCEQAFGQKSLYQRTMERKDDPQ</sequence>
<dbReference type="PANTHER" id="PTHR33164:SF64">
    <property type="entry name" value="TRANSCRIPTIONAL REGULATOR SLYA"/>
    <property type="match status" value="1"/>
</dbReference>
<accession>A0A939IQS2</accession>
<feature type="domain" description="HTH marR-type" evidence="4">
    <location>
        <begin position="31"/>
        <end position="130"/>
    </location>
</feature>
<keyword evidence="2" id="KW-0238">DNA-binding</keyword>
<dbReference type="EMBL" id="JAFKCV010000015">
    <property type="protein sequence ID" value="MBN7827235.1"/>
    <property type="molecule type" value="Genomic_DNA"/>
</dbReference>
<dbReference type="AlphaFoldDB" id="A0A939IQS2"/>
<evidence type="ECO:0000256" key="3">
    <source>
        <dbReference type="ARBA" id="ARBA00023163"/>
    </source>
</evidence>
<dbReference type="InterPro" id="IPR039422">
    <property type="entry name" value="MarR/SlyA-like"/>
</dbReference>
<proteinExistence type="predicted"/>
<dbReference type="Gene3D" id="1.10.10.10">
    <property type="entry name" value="Winged helix-like DNA-binding domain superfamily/Winged helix DNA-binding domain"/>
    <property type="match status" value="1"/>
</dbReference>
<evidence type="ECO:0000256" key="2">
    <source>
        <dbReference type="ARBA" id="ARBA00023125"/>
    </source>
</evidence>
<comment type="caution">
    <text evidence="5">The sequence shown here is derived from an EMBL/GenBank/DDBJ whole genome shotgun (WGS) entry which is preliminary data.</text>
</comment>
<dbReference type="SMART" id="SM00347">
    <property type="entry name" value="HTH_MARR"/>
    <property type="match status" value="1"/>
</dbReference>
<reference evidence="5" key="1">
    <citation type="submission" date="2021-03" db="EMBL/GenBank/DDBJ databases">
        <title>novel species isolated from a fishpond in China.</title>
        <authorList>
            <person name="Lu H."/>
            <person name="Cai Z."/>
        </authorList>
    </citation>
    <scope>NUCLEOTIDE SEQUENCE</scope>
    <source>
        <strain evidence="5">JCM 30855</strain>
    </source>
</reference>
<dbReference type="Proteomes" id="UP000664654">
    <property type="component" value="Unassembled WGS sequence"/>
</dbReference>
<protein>
    <submittedName>
        <fullName evidence="5">MarR family transcriptional regulator</fullName>
    </submittedName>
</protein>
<evidence type="ECO:0000313" key="6">
    <source>
        <dbReference type="Proteomes" id="UP000664654"/>
    </source>
</evidence>
<evidence type="ECO:0000259" key="4">
    <source>
        <dbReference type="SMART" id="SM00347"/>
    </source>
</evidence>
<dbReference type="GO" id="GO:0006950">
    <property type="term" value="P:response to stress"/>
    <property type="evidence" value="ECO:0007669"/>
    <property type="project" value="TreeGrafter"/>
</dbReference>
<dbReference type="InterPro" id="IPR000835">
    <property type="entry name" value="HTH_MarR-typ"/>
</dbReference>
<evidence type="ECO:0000313" key="5">
    <source>
        <dbReference type="EMBL" id="MBN7827235.1"/>
    </source>
</evidence>
<dbReference type="InterPro" id="IPR036390">
    <property type="entry name" value="WH_DNA-bd_sf"/>
</dbReference>
<dbReference type="SUPFAM" id="SSF46785">
    <property type="entry name" value="Winged helix' DNA-binding domain"/>
    <property type="match status" value="1"/>
</dbReference>